<name>A0A0F9H6R7_9ZZZZ</name>
<organism evidence="2">
    <name type="scientific">marine sediment metagenome</name>
    <dbReference type="NCBI Taxonomy" id="412755"/>
    <lineage>
        <taxon>unclassified sequences</taxon>
        <taxon>metagenomes</taxon>
        <taxon>ecological metagenomes</taxon>
    </lineage>
</organism>
<feature type="transmembrane region" description="Helical" evidence="1">
    <location>
        <begin position="6"/>
        <end position="34"/>
    </location>
</feature>
<dbReference type="AlphaFoldDB" id="A0A0F9H6R7"/>
<feature type="transmembrane region" description="Helical" evidence="1">
    <location>
        <begin position="55"/>
        <end position="77"/>
    </location>
</feature>
<keyword evidence="1" id="KW-0812">Transmembrane</keyword>
<comment type="caution">
    <text evidence="2">The sequence shown here is derived from an EMBL/GenBank/DDBJ whole genome shotgun (WGS) entry which is preliminary data.</text>
</comment>
<reference evidence="2" key="1">
    <citation type="journal article" date="2015" name="Nature">
        <title>Complex archaea that bridge the gap between prokaryotes and eukaryotes.</title>
        <authorList>
            <person name="Spang A."/>
            <person name="Saw J.H."/>
            <person name="Jorgensen S.L."/>
            <person name="Zaremba-Niedzwiedzka K."/>
            <person name="Martijn J."/>
            <person name="Lind A.E."/>
            <person name="van Eijk R."/>
            <person name="Schleper C."/>
            <person name="Guy L."/>
            <person name="Ettema T.J."/>
        </authorList>
    </citation>
    <scope>NUCLEOTIDE SEQUENCE</scope>
</reference>
<dbReference type="EMBL" id="LAZR01025734">
    <property type="protein sequence ID" value="KKL70967.1"/>
    <property type="molecule type" value="Genomic_DNA"/>
</dbReference>
<gene>
    <name evidence="2" type="ORF">LCGC14_2099620</name>
</gene>
<evidence type="ECO:0000313" key="2">
    <source>
        <dbReference type="EMBL" id="KKL70967.1"/>
    </source>
</evidence>
<proteinExistence type="predicted"/>
<protein>
    <submittedName>
        <fullName evidence="2">Uncharacterized protein</fullName>
    </submittedName>
</protein>
<sequence>MYELWYGISSIVLGAVLFFPLRKIIYGMTFNRFVAKSKKQPTEQEAKALKKRSSIIAGIIAMTFAFIYAKVVMFKYFGAAGR</sequence>
<accession>A0A0F9H6R7</accession>
<keyword evidence="1" id="KW-1133">Transmembrane helix</keyword>
<evidence type="ECO:0000256" key="1">
    <source>
        <dbReference type="SAM" id="Phobius"/>
    </source>
</evidence>
<keyword evidence="1" id="KW-0472">Membrane</keyword>